<accession>A0A9D4KNK0</accession>
<reference evidence="1" key="1">
    <citation type="journal article" date="2019" name="bioRxiv">
        <title>The Genome of the Zebra Mussel, Dreissena polymorpha: A Resource for Invasive Species Research.</title>
        <authorList>
            <person name="McCartney M.A."/>
            <person name="Auch B."/>
            <person name="Kono T."/>
            <person name="Mallez S."/>
            <person name="Zhang Y."/>
            <person name="Obille A."/>
            <person name="Becker A."/>
            <person name="Abrahante J.E."/>
            <person name="Garbe J."/>
            <person name="Badalamenti J.P."/>
            <person name="Herman A."/>
            <person name="Mangelson H."/>
            <person name="Liachko I."/>
            <person name="Sullivan S."/>
            <person name="Sone E.D."/>
            <person name="Koren S."/>
            <person name="Silverstein K.A.T."/>
            <person name="Beckman K.B."/>
            <person name="Gohl D.M."/>
        </authorList>
    </citation>
    <scope>NUCLEOTIDE SEQUENCE</scope>
    <source>
        <strain evidence="1">Duluth1</strain>
        <tissue evidence="1">Whole animal</tissue>
    </source>
</reference>
<comment type="caution">
    <text evidence="1">The sequence shown here is derived from an EMBL/GenBank/DDBJ whole genome shotgun (WGS) entry which is preliminary data.</text>
</comment>
<dbReference type="EMBL" id="JAIWYP010000004">
    <property type="protein sequence ID" value="KAH3842931.1"/>
    <property type="molecule type" value="Genomic_DNA"/>
</dbReference>
<proteinExistence type="predicted"/>
<organism evidence="1 2">
    <name type="scientific">Dreissena polymorpha</name>
    <name type="common">Zebra mussel</name>
    <name type="synonym">Mytilus polymorpha</name>
    <dbReference type="NCBI Taxonomy" id="45954"/>
    <lineage>
        <taxon>Eukaryota</taxon>
        <taxon>Metazoa</taxon>
        <taxon>Spiralia</taxon>
        <taxon>Lophotrochozoa</taxon>
        <taxon>Mollusca</taxon>
        <taxon>Bivalvia</taxon>
        <taxon>Autobranchia</taxon>
        <taxon>Heteroconchia</taxon>
        <taxon>Euheterodonta</taxon>
        <taxon>Imparidentia</taxon>
        <taxon>Neoheterodontei</taxon>
        <taxon>Myida</taxon>
        <taxon>Dreissenoidea</taxon>
        <taxon>Dreissenidae</taxon>
        <taxon>Dreissena</taxon>
    </lineage>
</organism>
<evidence type="ECO:0000313" key="1">
    <source>
        <dbReference type="EMBL" id="KAH3842931.1"/>
    </source>
</evidence>
<gene>
    <name evidence="1" type="ORF">DPMN_116436</name>
</gene>
<keyword evidence="2" id="KW-1185">Reference proteome</keyword>
<protein>
    <submittedName>
        <fullName evidence="1">Uncharacterized protein</fullName>
    </submittedName>
</protein>
<reference evidence="1" key="2">
    <citation type="submission" date="2020-11" db="EMBL/GenBank/DDBJ databases">
        <authorList>
            <person name="McCartney M.A."/>
            <person name="Auch B."/>
            <person name="Kono T."/>
            <person name="Mallez S."/>
            <person name="Becker A."/>
            <person name="Gohl D.M."/>
            <person name="Silverstein K.A.T."/>
            <person name="Koren S."/>
            <person name="Bechman K.B."/>
            <person name="Herman A."/>
            <person name="Abrahante J.E."/>
            <person name="Garbe J."/>
        </authorList>
    </citation>
    <scope>NUCLEOTIDE SEQUENCE</scope>
    <source>
        <strain evidence="1">Duluth1</strain>
        <tissue evidence="1">Whole animal</tissue>
    </source>
</reference>
<name>A0A9D4KNK0_DREPO</name>
<dbReference type="Proteomes" id="UP000828390">
    <property type="component" value="Unassembled WGS sequence"/>
</dbReference>
<sequence length="61" mass="7080">MTLVDADFKFMWIVVGGLGSQSDAQIYNQSELKEYLALLDFLVRHPCQTMTRTSHTFCKYM</sequence>
<dbReference type="AlphaFoldDB" id="A0A9D4KNK0"/>
<evidence type="ECO:0000313" key="2">
    <source>
        <dbReference type="Proteomes" id="UP000828390"/>
    </source>
</evidence>